<reference evidence="2" key="1">
    <citation type="submission" date="2019-09" db="EMBL/GenBank/DDBJ databases">
        <authorList>
            <person name="Zhang L."/>
        </authorList>
    </citation>
    <scope>NUCLEOTIDE SEQUENCE</scope>
</reference>
<dbReference type="AlphaFoldDB" id="A0A5K0ZE56"/>
<dbReference type="EMBL" id="LR721779">
    <property type="protein sequence ID" value="VVV88944.1"/>
    <property type="molecule type" value="Genomic_DNA"/>
</dbReference>
<gene>
    <name evidence="2" type="ORF">NYM_LOCUS10723</name>
</gene>
<accession>A0A5K0ZE56</accession>
<organism evidence="2">
    <name type="scientific">Nymphaea colorata</name>
    <name type="common">pocket water lily</name>
    <dbReference type="NCBI Taxonomy" id="210225"/>
    <lineage>
        <taxon>Eukaryota</taxon>
        <taxon>Viridiplantae</taxon>
        <taxon>Streptophyta</taxon>
        <taxon>Embryophyta</taxon>
        <taxon>Tracheophyta</taxon>
        <taxon>Spermatophyta</taxon>
        <taxon>Magnoliopsida</taxon>
        <taxon>Nymphaeales</taxon>
        <taxon>Nymphaeaceae</taxon>
        <taxon>Nymphaea</taxon>
    </lineage>
</organism>
<keyword evidence="1" id="KW-0175">Coiled coil</keyword>
<sequence>MADNFFEEDQLASMPIEDIVRASLLLDNEIRILKAYPFLPFCFSIFLSGLCLSPSSVGFRGEFEGTSDVLHSIIGFPDVEDFNCFALLLVGDVKDEMQRTNLELENLKDNIKENQEKIKLNKQIPYLVGSIVEVTDRISFVRGIVFPRKFGDFI</sequence>
<evidence type="ECO:0000313" key="2">
    <source>
        <dbReference type="EMBL" id="VVV88944.1"/>
    </source>
</evidence>
<proteinExistence type="predicted"/>
<protein>
    <submittedName>
        <fullName evidence="2">Uncharacterized protein</fullName>
    </submittedName>
</protein>
<feature type="coiled-coil region" evidence="1">
    <location>
        <begin position="90"/>
        <end position="124"/>
    </location>
</feature>
<name>A0A5K0ZE56_9MAGN</name>
<dbReference type="Gramene" id="NC14G0114780.1">
    <property type="protein sequence ID" value="NC14G0114780.1:cds"/>
    <property type="gene ID" value="NC14G0114780"/>
</dbReference>
<evidence type="ECO:0000256" key="1">
    <source>
        <dbReference type="SAM" id="Coils"/>
    </source>
</evidence>